<keyword evidence="2" id="KW-1185">Reference proteome</keyword>
<protein>
    <submittedName>
        <fullName evidence="1">Uncharacterized protein</fullName>
    </submittedName>
</protein>
<dbReference type="AlphaFoldDB" id="W1J0I0"/>
<comment type="caution">
    <text evidence="1">The sequence shown here is derived from an EMBL/GenBank/DDBJ whole genome shotgun (WGS) entry which is preliminary data.</text>
</comment>
<organism evidence="1 2">
    <name type="scientific">Xenorhabdus szentirmaii DSM 16338</name>
    <dbReference type="NCBI Taxonomy" id="1427518"/>
    <lineage>
        <taxon>Bacteria</taxon>
        <taxon>Pseudomonadati</taxon>
        <taxon>Pseudomonadota</taxon>
        <taxon>Gammaproteobacteria</taxon>
        <taxon>Enterobacterales</taxon>
        <taxon>Morganellaceae</taxon>
        <taxon>Xenorhabdus</taxon>
    </lineage>
</organism>
<dbReference type="Proteomes" id="UP000019202">
    <property type="component" value="Unassembled WGS sequence"/>
</dbReference>
<evidence type="ECO:0000313" key="2">
    <source>
        <dbReference type="Proteomes" id="UP000019202"/>
    </source>
</evidence>
<dbReference type="EMBL" id="CBXF010000084">
    <property type="protein sequence ID" value="CDL82950.1"/>
    <property type="molecule type" value="Genomic_DNA"/>
</dbReference>
<proteinExistence type="predicted"/>
<gene>
    <name evidence="1" type="ORF">XSR1_260059</name>
</gene>
<accession>W1J0I0</accession>
<name>W1J0I0_9GAMM</name>
<reference evidence="1" key="1">
    <citation type="submission" date="2013-11" db="EMBL/GenBank/DDBJ databases">
        <title>Draft genome sequence and annotation of the entomopathogenic bacteria, Xenorhabdus cabanillasi strain JM26 and Xenorhabdus szentirmai strain DSM 16338.</title>
        <authorList>
            <person name="Gualtieri M."/>
            <person name="Ogier J.C."/>
            <person name="Pages S."/>
            <person name="Givaudan A."/>
            <person name="Gaudriault S."/>
        </authorList>
    </citation>
    <scope>NUCLEOTIDE SEQUENCE [LARGE SCALE GENOMIC DNA]</scope>
    <source>
        <strain evidence="1">DSM 16338</strain>
    </source>
</reference>
<evidence type="ECO:0000313" key="1">
    <source>
        <dbReference type="EMBL" id="CDL82950.1"/>
    </source>
</evidence>
<sequence length="40" mass="5096">MFQTTFLLSYLQIKKYNYLYNGVFNKLAFKMYSFEDLYYW</sequence>